<proteinExistence type="predicted"/>
<reference evidence="1" key="3">
    <citation type="journal article" date="2017" name="Nature">
        <title>Genome sequence of the progenitor of the wheat D genome Aegilops tauschii.</title>
        <authorList>
            <person name="Luo M.C."/>
            <person name="Gu Y.Q."/>
            <person name="Puiu D."/>
            <person name="Wang H."/>
            <person name="Twardziok S.O."/>
            <person name="Deal K.R."/>
            <person name="Huo N."/>
            <person name="Zhu T."/>
            <person name="Wang L."/>
            <person name="Wang Y."/>
            <person name="McGuire P.E."/>
            <person name="Liu S."/>
            <person name="Long H."/>
            <person name="Ramasamy R.K."/>
            <person name="Rodriguez J.C."/>
            <person name="Van S.L."/>
            <person name="Yuan L."/>
            <person name="Wang Z."/>
            <person name="Xia Z."/>
            <person name="Xiao L."/>
            <person name="Anderson O.D."/>
            <person name="Ouyang S."/>
            <person name="Liang Y."/>
            <person name="Zimin A.V."/>
            <person name="Pertea G."/>
            <person name="Qi P."/>
            <person name="Bennetzen J.L."/>
            <person name="Dai X."/>
            <person name="Dawson M.W."/>
            <person name="Muller H.G."/>
            <person name="Kugler K."/>
            <person name="Rivarola-Duarte L."/>
            <person name="Spannagl M."/>
            <person name="Mayer K.F.X."/>
            <person name="Lu F.H."/>
            <person name="Bevan M.W."/>
            <person name="Leroy P."/>
            <person name="Li P."/>
            <person name="You F.M."/>
            <person name="Sun Q."/>
            <person name="Liu Z."/>
            <person name="Lyons E."/>
            <person name="Wicker T."/>
            <person name="Salzberg S.L."/>
            <person name="Devos K.M."/>
            <person name="Dvorak J."/>
        </authorList>
    </citation>
    <scope>NUCLEOTIDE SEQUENCE [LARGE SCALE GENOMIC DNA]</scope>
    <source>
        <strain evidence="1">cv. AL8/78</strain>
    </source>
</reference>
<dbReference type="Proteomes" id="UP000015105">
    <property type="component" value="Chromosome 2D"/>
</dbReference>
<reference evidence="1" key="4">
    <citation type="submission" date="2019-03" db="UniProtKB">
        <authorList>
            <consortium name="EnsemblPlants"/>
        </authorList>
    </citation>
    <scope>IDENTIFICATION</scope>
</reference>
<keyword evidence="2" id="KW-1185">Reference proteome</keyword>
<protein>
    <submittedName>
        <fullName evidence="1">Uncharacterized protein</fullName>
    </submittedName>
</protein>
<reference evidence="2" key="2">
    <citation type="journal article" date="2017" name="Nat. Plants">
        <title>The Aegilops tauschii genome reveals multiple impacts of transposons.</title>
        <authorList>
            <person name="Zhao G."/>
            <person name="Zou C."/>
            <person name="Li K."/>
            <person name="Wang K."/>
            <person name="Li T."/>
            <person name="Gao L."/>
            <person name="Zhang X."/>
            <person name="Wang H."/>
            <person name="Yang Z."/>
            <person name="Liu X."/>
            <person name="Jiang W."/>
            <person name="Mao L."/>
            <person name="Kong X."/>
            <person name="Jiao Y."/>
            <person name="Jia J."/>
        </authorList>
    </citation>
    <scope>NUCLEOTIDE SEQUENCE [LARGE SCALE GENOMIC DNA]</scope>
    <source>
        <strain evidence="2">cv. AL8/78</strain>
    </source>
</reference>
<dbReference type="AlphaFoldDB" id="A0A453BE69"/>
<reference evidence="1" key="5">
    <citation type="journal article" date="2021" name="G3 (Bethesda)">
        <title>Aegilops tauschii genome assembly Aet v5.0 features greater sequence contiguity and improved annotation.</title>
        <authorList>
            <person name="Wang L."/>
            <person name="Zhu T."/>
            <person name="Rodriguez J.C."/>
            <person name="Deal K.R."/>
            <person name="Dubcovsky J."/>
            <person name="McGuire P.E."/>
            <person name="Lux T."/>
            <person name="Spannagl M."/>
            <person name="Mayer K.F.X."/>
            <person name="Baldrich P."/>
            <person name="Meyers B.C."/>
            <person name="Huo N."/>
            <person name="Gu Y.Q."/>
            <person name="Zhou H."/>
            <person name="Devos K.M."/>
            <person name="Bennetzen J.L."/>
            <person name="Unver T."/>
            <person name="Budak H."/>
            <person name="Gulick P.J."/>
            <person name="Galiba G."/>
            <person name="Kalapos B."/>
            <person name="Nelson D.R."/>
            <person name="Li P."/>
            <person name="You F.M."/>
            <person name="Luo M.C."/>
            <person name="Dvorak J."/>
        </authorList>
    </citation>
    <scope>NUCLEOTIDE SEQUENCE [LARGE SCALE GENOMIC DNA]</scope>
    <source>
        <strain evidence="1">cv. AL8/78</strain>
    </source>
</reference>
<reference evidence="2" key="1">
    <citation type="journal article" date="2014" name="Science">
        <title>Ancient hybridizations among the ancestral genomes of bread wheat.</title>
        <authorList>
            <consortium name="International Wheat Genome Sequencing Consortium,"/>
            <person name="Marcussen T."/>
            <person name="Sandve S.R."/>
            <person name="Heier L."/>
            <person name="Spannagl M."/>
            <person name="Pfeifer M."/>
            <person name="Jakobsen K.S."/>
            <person name="Wulff B.B."/>
            <person name="Steuernagel B."/>
            <person name="Mayer K.F."/>
            <person name="Olsen O.A."/>
        </authorList>
    </citation>
    <scope>NUCLEOTIDE SEQUENCE [LARGE SCALE GENOMIC DNA]</scope>
    <source>
        <strain evidence="2">cv. AL8/78</strain>
    </source>
</reference>
<dbReference type="Gramene" id="AET2Gv20474300.20">
    <property type="protein sequence ID" value="AET2Gv20474300.20"/>
    <property type="gene ID" value="AET2Gv20474300"/>
</dbReference>
<organism evidence="1 2">
    <name type="scientific">Aegilops tauschii subsp. strangulata</name>
    <name type="common">Goatgrass</name>
    <dbReference type="NCBI Taxonomy" id="200361"/>
    <lineage>
        <taxon>Eukaryota</taxon>
        <taxon>Viridiplantae</taxon>
        <taxon>Streptophyta</taxon>
        <taxon>Embryophyta</taxon>
        <taxon>Tracheophyta</taxon>
        <taxon>Spermatophyta</taxon>
        <taxon>Magnoliopsida</taxon>
        <taxon>Liliopsida</taxon>
        <taxon>Poales</taxon>
        <taxon>Poaceae</taxon>
        <taxon>BOP clade</taxon>
        <taxon>Pooideae</taxon>
        <taxon>Triticodae</taxon>
        <taxon>Triticeae</taxon>
        <taxon>Triticinae</taxon>
        <taxon>Aegilops</taxon>
    </lineage>
</organism>
<name>A0A453BE69_AEGTS</name>
<evidence type="ECO:0000313" key="1">
    <source>
        <dbReference type="EnsemblPlants" id="AET2Gv20474300.20"/>
    </source>
</evidence>
<evidence type="ECO:0000313" key="2">
    <source>
        <dbReference type="Proteomes" id="UP000015105"/>
    </source>
</evidence>
<accession>A0A453BE69</accession>
<dbReference type="EnsemblPlants" id="AET2Gv20474300.20">
    <property type="protein sequence ID" value="AET2Gv20474300.20"/>
    <property type="gene ID" value="AET2Gv20474300"/>
</dbReference>
<sequence length="94" mass="10714">MALMFLNVAYISSQKKNFFLRKSIFTLGSTYSCVPKMDFTNVNKMKKIDVFHCHTQMLPANMVGKNLSILTCARKTSRSPNVTLNFVFSPTKHC</sequence>